<dbReference type="KEGG" id="piv:NCTC13079_00406"/>
<feature type="binding site" evidence="6">
    <location>
        <begin position="214"/>
        <end position="215"/>
    </location>
    <ligand>
        <name>substrate</name>
    </ligand>
</feature>
<dbReference type="GO" id="GO:0019563">
    <property type="term" value="P:glycerol catabolic process"/>
    <property type="evidence" value="ECO:0007669"/>
    <property type="project" value="TreeGrafter"/>
</dbReference>
<evidence type="ECO:0000256" key="2">
    <source>
        <dbReference type="ARBA" id="ARBA00022432"/>
    </source>
</evidence>
<dbReference type="GO" id="GO:0006096">
    <property type="term" value="P:glycolytic process"/>
    <property type="evidence" value="ECO:0007669"/>
    <property type="project" value="UniProtKB-UniRule"/>
</dbReference>
<keyword evidence="9" id="KW-1185">Reference proteome</keyword>
<dbReference type="NCBIfam" id="TIGR00419">
    <property type="entry name" value="tim"/>
    <property type="match status" value="1"/>
</dbReference>
<keyword evidence="2 6" id="KW-0312">Gluconeogenesis</keyword>
<evidence type="ECO:0000256" key="1">
    <source>
        <dbReference type="ARBA" id="ARBA00007422"/>
    </source>
</evidence>
<keyword evidence="4 6" id="KW-0324">Glycolysis</keyword>
<evidence type="ECO:0000256" key="4">
    <source>
        <dbReference type="ARBA" id="ARBA00023152"/>
    </source>
</evidence>
<comment type="catalytic activity">
    <reaction evidence="6 7">
        <text>D-glyceraldehyde 3-phosphate = dihydroxyacetone phosphate</text>
        <dbReference type="Rhea" id="RHEA:18585"/>
        <dbReference type="ChEBI" id="CHEBI:57642"/>
        <dbReference type="ChEBI" id="CHEBI:59776"/>
        <dbReference type="EC" id="5.3.1.1"/>
    </reaction>
</comment>
<dbReference type="PANTHER" id="PTHR21139:SF42">
    <property type="entry name" value="TRIOSEPHOSPHATE ISOMERASE"/>
    <property type="match status" value="1"/>
</dbReference>
<dbReference type="PROSITE" id="PS51440">
    <property type="entry name" value="TIM_2"/>
    <property type="match status" value="1"/>
</dbReference>
<dbReference type="EC" id="5.3.1.1" evidence="6 7"/>
<evidence type="ECO:0000313" key="9">
    <source>
        <dbReference type="Proteomes" id="UP000269544"/>
    </source>
</evidence>
<comment type="subcellular location">
    <subcellularLocation>
        <location evidence="6 7">Cytoplasm</location>
    </subcellularLocation>
</comment>
<organism evidence="8 9">
    <name type="scientific">Aedoeadaptatus ivorii</name>
    <dbReference type="NCBI Taxonomy" id="54006"/>
    <lineage>
        <taxon>Bacteria</taxon>
        <taxon>Bacillati</taxon>
        <taxon>Bacillota</taxon>
        <taxon>Tissierellia</taxon>
        <taxon>Tissierellales</taxon>
        <taxon>Peptoniphilaceae</taxon>
        <taxon>Aedoeadaptatus</taxon>
    </lineage>
</organism>
<dbReference type="Proteomes" id="UP000269544">
    <property type="component" value="Chromosome"/>
</dbReference>
<dbReference type="UniPathway" id="UPA00138"/>
<feature type="binding site" evidence="6">
    <location>
        <position position="193"/>
    </location>
    <ligand>
        <name>substrate</name>
    </ligand>
</feature>
<dbReference type="AlphaFoldDB" id="A0A448V0Q6"/>
<proteinExistence type="inferred from homology"/>
<dbReference type="GO" id="GO:0046166">
    <property type="term" value="P:glyceraldehyde-3-phosphate biosynthetic process"/>
    <property type="evidence" value="ECO:0007669"/>
    <property type="project" value="TreeGrafter"/>
</dbReference>
<dbReference type="HAMAP" id="MF_00147_B">
    <property type="entry name" value="TIM_B"/>
    <property type="match status" value="1"/>
</dbReference>
<feature type="active site" description="Proton acceptor" evidence="6">
    <location>
        <position position="151"/>
    </location>
</feature>
<dbReference type="InterPro" id="IPR022896">
    <property type="entry name" value="TrioseP_Isoase_bac/euk"/>
</dbReference>
<keyword evidence="3 6" id="KW-0963">Cytoplasm</keyword>
<sequence>MNTTVSEGEALAKALSAYDSDAVEMMVAPPFTHLDRVGAVLKDSKIAMGAQNISADGFGAHTGEIAGEMLADLGMRYVIVGHSEARGRGEDDALIREKAKRALECGLVAVICFGESAEIYATDERVAFLKRQVAEALKGADANAEVVLAYEPIWAIGTGKTADGDDADAVIGEIRASLPEGMRDSVRILYGGSVKAANVASFVSKENIDGVLVGGASLKADEFMKIADEASHV</sequence>
<evidence type="ECO:0000256" key="5">
    <source>
        <dbReference type="ARBA" id="ARBA00023235"/>
    </source>
</evidence>
<dbReference type="GO" id="GO:0005829">
    <property type="term" value="C:cytosol"/>
    <property type="evidence" value="ECO:0007669"/>
    <property type="project" value="TreeGrafter"/>
</dbReference>
<comment type="subunit">
    <text evidence="6 7">Homodimer.</text>
</comment>
<feature type="active site" description="Electrophile" evidence="6">
    <location>
        <position position="82"/>
    </location>
</feature>
<comment type="pathway">
    <text evidence="6 7">Carbohydrate degradation; glycolysis; D-glyceraldehyde 3-phosphate from glycerone phosphate: step 1/1.</text>
</comment>
<keyword evidence="5 6" id="KW-0413">Isomerase</keyword>
<dbReference type="InterPro" id="IPR000652">
    <property type="entry name" value="Triosephosphate_isomerase"/>
</dbReference>
<dbReference type="UniPathway" id="UPA00109">
    <property type="reaction ID" value="UER00189"/>
</dbReference>
<gene>
    <name evidence="6 8" type="primary">tpiA</name>
    <name evidence="8" type="ORF">NCTC13079_00406</name>
</gene>
<name>A0A448V0Q6_9FIRM</name>
<comment type="function">
    <text evidence="6">Involved in the gluconeogenesis. Catalyzes stereospecifically the conversion of dihydroxyacetone phosphate (DHAP) to D-glyceraldehyde-3-phosphate (G3P).</text>
</comment>
<dbReference type="SUPFAM" id="SSF51351">
    <property type="entry name" value="Triosephosphate isomerase (TIM)"/>
    <property type="match status" value="1"/>
</dbReference>
<dbReference type="CDD" id="cd00311">
    <property type="entry name" value="TIM"/>
    <property type="match status" value="1"/>
</dbReference>
<protein>
    <recommendedName>
        <fullName evidence="6 7">Triosephosphate isomerase</fullName>
        <shortName evidence="6">TIM</shortName>
        <shortName evidence="6">TPI</shortName>
        <ecNumber evidence="6 7">5.3.1.1</ecNumber>
    </recommendedName>
    <alternativeName>
        <fullName evidence="6">Triose-phosphate isomerase</fullName>
    </alternativeName>
</protein>
<dbReference type="InterPro" id="IPR035990">
    <property type="entry name" value="TIM_sf"/>
</dbReference>
<evidence type="ECO:0000256" key="3">
    <source>
        <dbReference type="ARBA" id="ARBA00022490"/>
    </source>
</evidence>
<comment type="pathway">
    <text evidence="6 7">Carbohydrate biosynthesis; gluconeogenesis.</text>
</comment>
<accession>A0A448V0Q6</accession>
<evidence type="ECO:0000313" key="8">
    <source>
        <dbReference type="EMBL" id="VEJ34945.1"/>
    </source>
</evidence>
<dbReference type="EMBL" id="LR134523">
    <property type="protein sequence ID" value="VEJ34945.1"/>
    <property type="molecule type" value="Genomic_DNA"/>
</dbReference>
<dbReference type="PANTHER" id="PTHR21139">
    <property type="entry name" value="TRIOSEPHOSPHATE ISOMERASE"/>
    <property type="match status" value="1"/>
</dbReference>
<dbReference type="Gene3D" id="3.20.20.70">
    <property type="entry name" value="Aldolase class I"/>
    <property type="match status" value="1"/>
</dbReference>
<evidence type="ECO:0000256" key="6">
    <source>
        <dbReference type="HAMAP-Rule" id="MF_00147"/>
    </source>
</evidence>
<feature type="binding site" evidence="6">
    <location>
        <position position="157"/>
    </location>
    <ligand>
        <name>substrate</name>
    </ligand>
</feature>
<reference evidence="8 9" key="1">
    <citation type="submission" date="2018-12" db="EMBL/GenBank/DDBJ databases">
        <authorList>
            <consortium name="Pathogen Informatics"/>
        </authorList>
    </citation>
    <scope>NUCLEOTIDE SEQUENCE [LARGE SCALE GENOMIC DNA]</scope>
    <source>
        <strain evidence="8 9">NCTC13079</strain>
    </source>
</reference>
<dbReference type="InterPro" id="IPR020861">
    <property type="entry name" value="Triosephosphate_isomerase_AS"/>
</dbReference>
<comment type="caution">
    <text evidence="6">Lacks conserved residue(s) required for the propagation of feature annotation.</text>
</comment>
<comment type="similarity">
    <text evidence="1 6 7">Belongs to the triosephosphate isomerase family.</text>
</comment>
<dbReference type="GO" id="GO:0006094">
    <property type="term" value="P:gluconeogenesis"/>
    <property type="evidence" value="ECO:0007669"/>
    <property type="project" value="UniProtKB-UniRule"/>
</dbReference>
<dbReference type="Pfam" id="PF00121">
    <property type="entry name" value="TIM"/>
    <property type="match status" value="1"/>
</dbReference>
<dbReference type="GO" id="GO:0004807">
    <property type="term" value="F:triose-phosphate isomerase activity"/>
    <property type="evidence" value="ECO:0007669"/>
    <property type="project" value="UniProtKB-UniRule"/>
</dbReference>
<dbReference type="InterPro" id="IPR013785">
    <property type="entry name" value="Aldolase_TIM"/>
</dbReference>
<dbReference type="PROSITE" id="PS00171">
    <property type="entry name" value="TIM_1"/>
    <property type="match status" value="1"/>
</dbReference>
<evidence type="ECO:0000256" key="7">
    <source>
        <dbReference type="RuleBase" id="RU363013"/>
    </source>
</evidence>